<dbReference type="WBParaSite" id="SPAL_0001135700.1">
    <property type="protein sequence ID" value="SPAL_0001135700.1"/>
    <property type="gene ID" value="SPAL_0001135700"/>
</dbReference>
<evidence type="ECO:0000256" key="1">
    <source>
        <dbReference type="SAM" id="SignalP"/>
    </source>
</evidence>
<keyword evidence="2" id="KW-1185">Reference proteome</keyword>
<evidence type="ECO:0000313" key="2">
    <source>
        <dbReference type="Proteomes" id="UP000046392"/>
    </source>
</evidence>
<accession>A0A0N5C024</accession>
<sequence>MLKLYNRIIICISLFHLVKSTENPPIDANNRKIESEEFDKFQKLYNSSVFEGISQKLKRDIRIFCVILASPKFEFNKCIPQKMT</sequence>
<reference evidence="3" key="1">
    <citation type="submission" date="2017-02" db="UniProtKB">
        <authorList>
            <consortium name="WormBaseParasite"/>
        </authorList>
    </citation>
    <scope>IDENTIFICATION</scope>
</reference>
<feature type="signal peptide" evidence="1">
    <location>
        <begin position="1"/>
        <end position="20"/>
    </location>
</feature>
<name>A0A0N5C024_STREA</name>
<protein>
    <submittedName>
        <fullName evidence="3">Uncharacterized protein</fullName>
    </submittedName>
</protein>
<evidence type="ECO:0000313" key="3">
    <source>
        <dbReference type="WBParaSite" id="SPAL_0001135700.1"/>
    </source>
</evidence>
<proteinExistence type="predicted"/>
<organism evidence="2 3">
    <name type="scientific">Strongyloides papillosus</name>
    <name type="common">Intestinal threadworm</name>
    <dbReference type="NCBI Taxonomy" id="174720"/>
    <lineage>
        <taxon>Eukaryota</taxon>
        <taxon>Metazoa</taxon>
        <taxon>Ecdysozoa</taxon>
        <taxon>Nematoda</taxon>
        <taxon>Chromadorea</taxon>
        <taxon>Rhabditida</taxon>
        <taxon>Tylenchina</taxon>
        <taxon>Panagrolaimomorpha</taxon>
        <taxon>Strongyloidoidea</taxon>
        <taxon>Strongyloididae</taxon>
        <taxon>Strongyloides</taxon>
    </lineage>
</organism>
<dbReference type="AlphaFoldDB" id="A0A0N5C024"/>
<keyword evidence="1" id="KW-0732">Signal</keyword>
<dbReference type="Proteomes" id="UP000046392">
    <property type="component" value="Unplaced"/>
</dbReference>
<feature type="chain" id="PRO_5005895369" evidence="1">
    <location>
        <begin position="21"/>
        <end position="84"/>
    </location>
</feature>